<evidence type="ECO:0000256" key="2">
    <source>
        <dbReference type="ARBA" id="ARBA00022692"/>
    </source>
</evidence>
<dbReference type="SUPFAM" id="SSF52540">
    <property type="entry name" value="P-loop containing nucleoside triphosphate hydrolases"/>
    <property type="match status" value="1"/>
</dbReference>
<feature type="transmembrane region" description="Helical" evidence="7">
    <location>
        <begin position="160"/>
        <end position="180"/>
    </location>
</feature>
<dbReference type="GO" id="GO:0005524">
    <property type="term" value="F:ATP binding"/>
    <property type="evidence" value="ECO:0007669"/>
    <property type="project" value="UniProtKB-KW"/>
</dbReference>
<evidence type="ECO:0000256" key="5">
    <source>
        <dbReference type="ARBA" id="ARBA00022989"/>
    </source>
</evidence>
<reference evidence="10 11" key="1">
    <citation type="submission" date="2015-08" db="EMBL/GenBank/DDBJ databases">
        <title>Genomes of Paenibacillus riograndensis.</title>
        <authorList>
            <person name="Sant'Anna F.H."/>
            <person name="Souza R."/>
            <person name="Ambrosini A."/>
            <person name="Bach E."/>
            <person name="Fernandes G."/>
            <person name="Balsanelli E."/>
            <person name="Baura V.A."/>
            <person name="Pedrosa F.O."/>
            <person name="Souza E.M."/>
            <person name="Passaglia L."/>
        </authorList>
    </citation>
    <scope>NUCLEOTIDE SEQUENCE [LARGE SCALE GENOMIC DNA]</scope>
    <source>
        <strain evidence="10 11">CAS34</strain>
    </source>
</reference>
<dbReference type="CDD" id="cd07346">
    <property type="entry name" value="ABC_6TM_exporters"/>
    <property type="match status" value="1"/>
</dbReference>
<protein>
    <recommendedName>
        <fullName evidence="12">ABC transporter</fullName>
    </recommendedName>
</protein>
<evidence type="ECO:0000259" key="8">
    <source>
        <dbReference type="PROSITE" id="PS50893"/>
    </source>
</evidence>
<dbReference type="InterPro" id="IPR003439">
    <property type="entry name" value="ABC_transporter-like_ATP-bd"/>
</dbReference>
<feature type="transmembrane region" description="Helical" evidence="7">
    <location>
        <begin position="137"/>
        <end position="154"/>
    </location>
</feature>
<comment type="subcellular location">
    <subcellularLocation>
        <location evidence="1">Cell membrane</location>
        <topology evidence="1">Multi-pass membrane protein</topology>
    </subcellularLocation>
</comment>
<proteinExistence type="predicted"/>
<dbReference type="OrthoDB" id="9770415at2"/>
<name>A0A132U6D8_9BACL</name>
<dbReference type="GO" id="GO:0016887">
    <property type="term" value="F:ATP hydrolysis activity"/>
    <property type="evidence" value="ECO:0007669"/>
    <property type="project" value="InterPro"/>
</dbReference>
<evidence type="ECO:0008006" key="12">
    <source>
        <dbReference type="Google" id="ProtNLM"/>
    </source>
</evidence>
<dbReference type="SUPFAM" id="SSF90123">
    <property type="entry name" value="ABC transporter transmembrane region"/>
    <property type="match status" value="1"/>
</dbReference>
<organism evidence="10 11">
    <name type="scientific">Paenibacillus riograndensis</name>
    <dbReference type="NCBI Taxonomy" id="483937"/>
    <lineage>
        <taxon>Bacteria</taxon>
        <taxon>Bacillati</taxon>
        <taxon>Bacillota</taxon>
        <taxon>Bacilli</taxon>
        <taxon>Bacillales</taxon>
        <taxon>Paenibacillaceae</taxon>
        <taxon>Paenibacillus</taxon>
        <taxon>Paenibacillus sonchi group</taxon>
    </lineage>
</organism>
<dbReference type="Proteomes" id="UP000070475">
    <property type="component" value="Unassembled WGS sequence"/>
</dbReference>
<keyword evidence="4" id="KW-0067">ATP-binding</keyword>
<evidence type="ECO:0000256" key="4">
    <source>
        <dbReference type="ARBA" id="ARBA00022840"/>
    </source>
</evidence>
<dbReference type="InterPro" id="IPR036640">
    <property type="entry name" value="ABC1_TM_sf"/>
</dbReference>
<keyword evidence="11" id="KW-1185">Reference proteome</keyword>
<dbReference type="GO" id="GO:0005886">
    <property type="term" value="C:plasma membrane"/>
    <property type="evidence" value="ECO:0007669"/>
    <property type="project" value="UniProtKB-SubCell"/>
</dbReference>
<comment type="caution">
    <text evidence="10">The sequence shown here is derived from an EMBL/GenBank/DDBJ whole genome shotgun (WGS) entry which is preliminary data.</text>
</comment>
<evidence type="ECO:0000256" key="7">
    <source>
        <dbReference type="SAM" id="Phobius"/>
    </source>
</evidence>
<dbReference type="PROSITE" id="PS00211">
    <property type="entry name" value="ABC_TRANSPORTER_1"/>
    <property type="match status" value="1"/>
</dbReference>
<dbReference type="Gene3D" id="3.40.50.300">
    <property type="entry name" value="P-loop containing nucleotide triphosphate hydrolases"/>
    <property type="match status" value="1"/>
</dbReference>
<evidence type="ECO:0000313" key="11">
    <source>
        <dbReference type="Proteomes" id="UP000070475"/>
    </source>
</evidence>
<dbReference type="EMBL" id="LIRB01000115">
    <property type="protein sequence ID" value="KWX79008.1"/>
    <property type="molecule type" value="Genomic_DNA"/>
</dbReference>
<dbReference type="InterPro" id="IPR017871">
    <property type="entry name" value="ABC_transporter-like_CS"/>
</dbReference>
<dbReference type="InterPro" id="IPR039421">
    <property type="entry name" value="Type_1_exporter"/>
</dbReference>
<keyword evidence="3" id="KW-0547">Nucleotide-binding</keyword>
<dbReference type="AlphaFoldDB" id="A0A132U6D8"/>
<dbReference type="RefSeq" id="WP_060860047.1">
    <property type="nucleotide sequence ID" value="NZ_LIRB01000115.1"/>
</dbReference>
<feature type="transmembrane region" description="Helical" evidence="7">
    <location>
        <begin position="61"/>
        <end position="83"/>
    </location>
</feature>
<dbReference type="InterPro" id="IPR027417">
    <property type="entry name" value="P-loop_NTPase"/>
</dbReference>
<keyword evidence="2 7" id="KW-0812">Transmembrane</keyword>
<dbReference type="InterPro" id="IPR011527">
    <property type="entry name" value="ABC1_TM_dom"/>
</dbReference>
<accession>A0A132U6D8</accession>
<gene>
    <name evidence="10" type="ORF">AMQ84_08245</name>
</gene>
<dbReference type="PROSITE" id="PS50893">
    <property type="entry name" value="ABC_TRANSPORTER_2"/>
    <property type="match status" value="1"/>
</dbReference>
<dbReference type="Pfam" id="PF00005">
    <property type="entry name" value="ABC_tran"/>
    <property type="match status" value="1"/>
</dbReference>
<dbReference type="PROSITE" id="PS50929">
    <property type="entry name" value="ABC_TM1F"/>
    <property type="match status" value="1"/>
</dbReference>
<evidence type="ECO:0000256" key="6">
    <source>
        <dbReference type="ARBA" id="ARBA00023136"/>
    </source>
</evidence>
<evidence type="ECO:0000256" key="1">
    <source>
        <dbReference type="ARBA" id="ARBA00004651"/>
    </source>
</evidence>
<sequence length="580" mass="65389">MKHKGASIFLRVFTYVKNGKNLLLFGLILLMVDVAFNIGIAKVQQSFLDVLNQGDFKRLSFYLIVFSICFLLAMILTFVGYFFREYSFSLLTRNFQFDTFSMLNKLPYEELKGRHSGDLISRASYDVQDCCRHLKDGLFGIFENALQFAVALTYLCFINFPLAVAVAITGGLIFFCSSIFNPKIRKISSEIYNKESDIKSLIKEMAQGISVVKAYGLQSYFGEKYAKYRRDTYRLYRKSILTNVFMQQLLNIMRESVWIIGVFLICLSAINGEMTVGLVLTFTLLMSQVLWPFVIIADRWRTLNNSYGSAYRALDLAAFGQNSQSEKIEVTNPLLPPAEDFAVLLRNVSFKPDKSVEEPLFESFDLEIRRGEKVAIVGASGSGKSSLLKLITGLYRHDSGLITIFDKQVDGTSEVKDFYSYVPQHNYLFTGTISENISFGAISFDDDHIKRAAEAANADEFISRLEQGYHTLVKEGGATLSGGQKQRIAIARAMLKNAPLLILDEATSSLDRRNAMKIQRLLESLPTETTCIFVTHSPASLSFVDRIVILEKGRIAASGNLEELTQRNLLYQELFDSAEV</sequence>
<dbReference type="PANTHER" id="PTHR43394">
    <property type="entry name" value="ATP-DEPENDENT PERMEASE MDL1, MITOCHONDRIAL"/>
    <property type="match status" value="1"/>
</dbReference>
<dbReference type="PANTHER" id="PTHR43394:SF1">
    <property type="entry name" value="ATP-BINDING CASSETTE SUB-FAMILY B MEMBER 10, MITOCHONDRIAL"/>
    <property type="match status" value="1"/>
</dbReference>
<evidence type="ECO:0000256" key="3">
    <source>
        <dbReference type="ARBA" id="ARBA00022741"/>
    </source>
</evidence>
<dbReference type="Pfam" id="PF00664">
    <property type="entry name" value="ABC_membrane"/>
    <property type="match status" value="1"/>
</dbReference>
<feature type="domain" description="ABC transmembrane type-1" evidence="9">
    <location>
        <begin position="24"/>
        <end position="305"/>
    </location>
</feature>
<evidence type="ECO:0000313" key="10">
    <source>
        <dbReference type="EMBL" id="KWX79008.1"/>
    </source>
</evidence>
<keyword evidence="6 7" id="KW-0472">Membrane</keyword>
<dbReference type="SMART" id="SM00382">
    <property type="entry name" value="AAA"/>
    <property type="match status" value="1"/>
</dbReference>
<dbReference type="Gene3D" id="1.20.1560.10">
    <property type="entry name" value="ABC transporter type 1, transmembrane domain"/>
    <property type="match status" value="1"/>
</dbReference>
<feature type="transmembrane region" description="Helical" evidence="7">
    <location>
        <begin position="21"/>
        <end position="41"/>
    </location>
</feature>
<feature type="transmembrane region" description="Helical" evidence="7">
    <location>
        <begin position="252"/>
        <end position="270"/>
    </location>
</feature>
<evidence type="ECO:0000259" key="9">
    <source>
        <dbReference type="PROSITE" id="PS50929"/>
    </source>
</evidence>
<feature type="domain" description="ABC transporter" evidence="8">
    <location>
        <begin position="343"/>
        <end position="577"/>
    </location>
</feature>
<keyword evidence="5 7" id="KW-1133">Transmembrane helix</keyword>
<dbReference type="PATRIC" id="fig|483937.3.peg.3872"/>
<dbReference type="GO" id="GO:0015421">
    <property type="term" value="F:ABC-type oligopeptide transporter activity"/>
    <property type="evidence" value="ECO:0007669"/>
    <property type="project" value="TreeGrafter"/>
</dbReference>
<dbReference type="InterPro" id="IPR003593">
    <property type="entry name" value="AAA+_ATPase"/>
</dbReference>